<evidence type="ECO:0000256" key="3">
    <source>
        <dbReference type="ARBA" id="ARBA00022842"/>
    </source>
</evidence>
<keyword evidence="4" id="KW-0413">Isomerase</keyword>
<feature type="non-terminal residue" evidence="6">
    <location>
        <position position="1"/>
    </location>
</feature>
<sequence>QCGEGTVRAVARRTGQRGAFHCVECRETCGPKNISYSIFGYSASVITVIMRVPELIIEEQECSETYQDQRPGTSGLRKRVETFSNGTYLHNFVQAIIDCIPDDPGSRQKPIIVSGDGRYFNKEASQIIIAMLAANG</sequence>
<reference evidence="6 7" key="1">
    <citation type="journal article" date="2014" name="Nature">
        <title>The genome of the recently domesticated crop plant sugar beet (Beta vulgaris).</title>
        <authorList>
            <person name="Dohm J.C."/>
            <person name="Minoche A.E."/>
            <person name="Holtgrawe D."/>
            <person name="Capella-Gutierrez S."/>
            <person name="Zakrzewski F."/>
            <person name="Tafer H."/>
            <person name="Rupp O."/>
            <person name="Sorensen T.R."/>
            <person name="Stracke R."/>
            <person name="Reinhardt R."/>
            <person name="Goesmann A."/>
            <person name="Kraft T."/>
            <person name="Schulz B."/>
            <person name="Stadler P.F."/>
            <person name="Schmidt T."/>
            <person name="Gabaldon T."/>
            <person name="Lehrach H."/>
            <person name="Weisshaar B."/>
            <person name="Himmelbauer H."/>
        </authorList>
    </citation>
    <scope>NUCLEOTIDE SEQUENCE [LARGE SCALE GENOMIC DNA]</scope>
    <source>
        <tissue evidence="6">Taproot</tissue>
    </source>
</reference>
<comment type="similarity">
    <text evidence="1">Belongs to the phosphohexose mutase family.</text>
</comment>
<dbReference type="InterPro" id="IPR045244">
    <property type="entry name" value="PGM"/>
</dbReference>
<dbReference type="PANTHER" id="PTHR22573">
    <property type="entry name" value="PHOSPHOHEXOMUTASE FAMILY MEMBER"/>
    <property type="match status" value="1"/>
</dbReference>
<dbReference type="InterPro" id="IPR016055">
    <property type="entry name" value="A-D-PHexomutase_a/b/a-I/II/III"/>
</dbReference>
<dbReference type="SUPFAM" id="SSF53738">
    <property type="entry name" value="Phosphoglucomutase, first 3 domains"/>
    <property type="match status" value="1"/>
</dbReference>
<keyword evidence="3" id="KW-0460">Magnesium</keyword>
<dbReference type="GO" id="GO:0046872">
    <property type="term" value="F:metal ion binding"/>
    <property type="evidence" value="ECO:0007669"/>
    <property type="project" value="UniProtKB-KW"/>
</dbReference>
<dbReference type="AlphaFoldDB" id="A0A0J8B042"/>
<dbReference type="Gene3D" id="3.40.120.10">
    <property type="entry name" value="Alpha-D-Glucose-1,6-Bisphosphate, subunit A, domain 3"/>
    <property type="match status" value="1"/>
</dbReference>
<feature type="non-terminal residue" evidence="6">
    <location>
        <position position="136"/>
    </location>
</feature>
<evidence type="ECO:0000313" key="7">
    <source>
        <dbReference type="Proteomes" id="UP000035740"/>
    </source>
</evidence>
<evidence type="ECO:0000256" key="4">
    <source>
        <dbReference type="ARBA" id="ARBA00023235"/>
    </source>
</evidence>
<proteinExistence type="inferred from homology"/>
<gene>
    <name evidence="6" type="ORF">BVRB_022000</name>
</gene>
<dbReference type="GO" id="GO:0004614">
    <property type="term" value="F:phosphoglucomutase activity"/>
    <property type="evidence" value="ECO:0007669"/>
    <property type="project" value="InterPro"/>
</dbReference>
<keyword evidence="2" id="KW-0479">Metal-binding</keyword>
<keyword evidence="7" id="KW-1185">Reference proteome</keyword>
<name>A0A0J8B042_BETVV</name>
<feature type="domain" description="Alpha-D-phosphohexomutase alpha/beta/alpha" evidence="5">
    <location>
        <begin position="69"/>
        <end position="136"/>
    </location>
</feature>
<dbReference type="InterPro" id="IPR005844">
    <property type="entry name" value="A-D-PHexomutase_a/b/a-I"/>
</dbReference>
<evidence type="ECO:0000259" key="5">
    <source>
        <dbReference type="Pfam" id="PF02878"/>
    </source>
</evidence>
<organism evidence="6 7">
    <name type="scientific">Beta vulgaris subsp. vulgaris</name>
    <name type="common">Beet</name>
    <dbReference type="NCBI Taxonomy" id="3555"/>
    <lineage>
        <taxon>Eukaryota</taxon>
        <taxon>Viridiplantae</taxon>
        <taxon>Streptophyta</taxon>
        <taxon>Embryophyta</taxon>
        <taxon>Tracheophyta</taxon>
        <taxon>Spermatophyta</taxon>
        <taxon>Magnoliopsida</taxon>
        <taxon>eudicotyledons</taxon>
        <taxon>Gunneridae</taxon>
        <taxon>Pentapetalae</taxon>
        <taxon>Caryophyllales</taxon>
        <taxon>Chenopodiaceae</taxon>
        <taxon>Betoideae</taxon>
        <taxon>Beta</taxon>
    </lineage>
</organism>
<evidence type="ECO:0000313" key="6">
    <source>
        <dbReference type="EMBL" id="KMS94379.1"/>
    </source>
</evidence>
<protein>
    <recommendedName>
        <fullName evidence="5">Alpha-D-phosphohexomutase alpha/beta/alpha domain-containing protein</fullName>
    </recommendedName>
</protein>
<dbReference type="Pfam" id="PF02878">
    <property type="entry name" value="PGM_PMM_I"/>
    <property type="match status" value="1"/>
</dbReference>
<accession>A0A0J8B042</accession>
<evidence type="ECO:0000256" key="1">
    <source>
        <dbReference type="ARBA" id="ARBA00010231"/>
    </source>
</evidence>
<dbReference type="OrthoDB" id="1674874at2759"/>
<dbReference type="PANTHER" id="PTHR22573:SF2">
    <property type="entry name" value="PHOSPHOGLUCOMUTASE"/>
    <property type="match status" value="1"/>
</dbReference>
<evidence type="ECO:0000256" key="2">
    <source>
        <dbReference type="ARBA" id="ARBA00022723"/>
    </source>
</evidence>
<dbReference type="Proteomes" id="UP000035740">
    <property type="component" value="Unassembled WGS sequence"/>
</dbReference>
<dbReference type="Gramene" id="KMS94379">
    <property type="protein sequence ID" value="KMS94379"/>
    <property type="gene ID" value="BVRB_022000"/>
</dbReference>
<dbReference type="GO" id="GO:0005975">
    <property type="term" value="P:carbohydrate metabolic process"/>
    <property type="evidence" value="ECO:0007669"/>
    <property type="project" value="InterPro"/>
</dbReference>
<dbReference type="EMBL" id="KQ093850">
    <property type="protein sequence ID" value="KMS94379.1"/>
    <property type="molecule type" value="Genomic_DNA"/>
</dbReference>
<dbReference type="GO" id="GO:0005829">
    <property type="term" value="C:cytosol"/>
    <property type="evidence" value="ECO:0007669"/>
    <property type="project" value="TreeGrafter"/>
</dbReference>